<evidence type="ECO:0000259" key="1">
    <source>
        <dbReference type="PROSITE" id="PS51781"/>
    </source>
</evidence>
<dbReference type="CDD" id="cd14852">
    <property type="entry name" value="LD-carboxypeptidase"/>
    <property type="match status" value="1"/>
</dbReference>
<evidence type="ECO:0000313" key="2">
    <source>
        <dbReference type="EMBL" id="TCN27330.1"/>
    </source>
</evidence>
<dbReference type="Pfam" id="PF08239">
    <property type="entry name" value="SH3_3"/>
    <property type="match status" value="2"/>
</dbReference>
<evidence type="ECO:0000313" key="3">
    <source>
        <dbReference type="Proteomes" id="UP000295689"/>
    </source>
</evidence>
<dbReference type="InterPro" id="IPR009045">
    <property type="entry name" value="Zn_M74/Hedgehog-like"/>
</dbReference>
<dbReference type="EMBL" id="SLVV01000002">
    <property type="protein sequence ID" value="TCN27330.1"/>
    <property type="molecule type" value="Genomic_DNA"/>
</dbReference>
<gene>
    <name evidence="2" type="ORF">EV146_102280</name>
</gene>
<dbReference type="InterPro" id="IPR003709">
    <property type="entry name" value="VanY-like_core_dom"/>
</dbReference>
<dbReference type="GO" id="GO:0006508">
    <property type="term" value="P:proteolysis"/>
    <property type="evidence" value="ECO:0007669"/>
    <property type="project" value="InterPro"/>
</dbReference>
<dbReference type="PROSITE" id="PS51781">
    <property type="entry name" value="SH3B"/>
    <property type="match status" value="2"/>
</dbReference>
<organism evidence="2 3">
    <name type="scientific">Mesobacillus foraminis</name>
    <dbReference type="NCBI Taxonomy" id="279826"/>
    <lineage>
        <taxon>Bacteria</taxon>
        <taxon>Bacillati</taxon>
        <taxon>Bacillota</taxon>
        <taxon>Bacilli</taxon>
        <taxon>Bacillales</taxon>
        <taxon>Bacillaceae</taxon>
        <taxon>Mesobacillus</taxon>
    </lineage>
</organism>
<dbReference type="AlphaFoldDB" id="A0A4V2RE48"/>
<keyword evidence="2" id="KW-0645">Protease</keyword>
<keyword evidence="2" id="KW-0378">Hydrolase</keyword>
<dbReference type="Pfam" id="PF02557">
    <property type="entry name" value="VanY"/>
    <property type="match status" value="1"/>
</dbReference>
<feature type="domain" description="SH3b" evidence="1">
    <location>
        <begin position="39"/>
        <end position="102"/>
    </location>
</feature>
<reference evidence="2 3" key="1">
    <citation type="journal article" date="2015" name="Stand. Genomic Sci.">
        <title>Genomic Encyclopedia of Bacterial and Archaeal Type Strains, Phase III: the genomes of soil and plant-associated and newly described type strains.</title>
        <authorList>
            <person name="Whitman W.B."/>
            <person name="Woyke T."/>
            <person name="Klenk H.P."/>
            <person name="Zhou Y."/>
            <person name="Lilburn T.G."/>
            <person name="Beck B.J."/>
            <person name="De Vos P."/>
            <person name="Vandamme P."/>
            <person name="Eisen J.A."/>
            <person name="Garrity G."/>
            <person name="Hugenholtz P."/>
            <person name="Kyrpides N.C."/>
        </authorList>
    </citation>
    <scope>NUCLEOTIDE SEQUENCE [LARGE SCALE GENOMIC DNA]</scope>
    <source>
        <strain evidence="2 3">CV53</strain>
    </source>
</reference>
<keyword evidence="3" id="KW-1185">Reference proteome</keyword>
<dbReference type="PANTHER" id="PTHR34385">
    <property type="entry name" value="D-ALANYL-D-ALANINE CARBOXYPEPTIDASE"/>
    <property type="match status" value="1"/>
</dbReference>
<dbReference type="Proteomes" id="UP000295689">
    <property type="component" value="Unassembled WGS sequence"/>
</dbReference>
<name>A0A4V2RE48_9BACI</name>
<dbReference type="SUPFAM" id="SSF55166">
    <property type="entry name" value="Hedgehog/DD-peptidase"/>
    <property type="match status" value="1"/>
</dbReference>
<keyword evidence="2" id="KW-0121">Carboxypeptidase</keyword>
<protein>
    <submittedName>
        <fullName evidence="2">D-alanyl-D-alanine carboxypeptidase</fullName>
    </submittedName>
</protein>
<accession>A0A4V2RE48</accession>
<dbReference type="RefSeq" id="WP_132002049.1">
    <property type="nucleotide sequence ID" value="NZ_JABUHM010000001.1"/>
</dbReference>
<proteinExistence type="predicted"/>
<dbReference type="InterPro" id="IPR003646">
    <property type="entry name" value="SH3-like_bac-type"/>
</dbReference>
<comment type="caution">
    <text evidence="2">The sequence shown here is derived from an EMBL/GenBank/DDBJ whole genome shotgun (WGS) entry which is preliminary data.</text>
</comment>
<dbReference type="InterPro" id="IPR058193">
    <property type="entry name" value="VanY/YodJ_core_dom"/>
</dbReference>
<feature type="domain" description="SH3b" evidence="1">
    <location>
        <begin position="105"/>
        <end position="167"/>
    </location>
</feature>
<sequence length="355" mass="39788">MIDTIKKVLVSFAMLIILFPFSPQKDSLLPLSDTSEAKAASSIYTTTANLNLRSGPSTRNKVLTIIPRAGQVSLLSKHGSWYKIRFWNKTGYVSSAYLKPSSTVSDIKYATTANLNLRSGAGTTHKVLIVIPKDKQVSFLSKHGSWYKVKYSAKSGYVSSKYLRKIGAPAKPHGAKLTVRNGITYADGIIIVNKRYSLPPSYHPGESKEARAAFNRMAADAGKKKLKIQVISGTRSYTYQKNLYNRYVKNYGEKEASRFSAKPGHSEHQTGLTYDIGGTSQTHWLKQSFDKTAEGKYLAANAHRFGFIMRYPKGKEAVTGYMYEPWHFRYVGVERATKIYNSKKSLEEYYSFTGI</sequence>
<dbReference type="InterPro" id="IPR052179">
    <property type="entry name" value="DD-CPase-like"/>
</dbReference>
<dbReference type="SMART" id="SM00287">
    <property type="entry name" value="SH3b"/>
    <property type="match status" value="2"/>
</dbReference>
<dbReference type="GO" id="GO:0004180">
    <property type="term" value="F:carboxypeptidase activity"/>
    <property type="evidence" value="ECO:0007669"/>
    <property type="project" value="UniProtKB-KW"/>
</dbReference>
<dbReference type="Gene3D" id="2.30.30.40">
    <property type="entry name" value="SH3 Domains"/>
    <property type="match status" value="2"/>
</dbReference>
<dbReference type="Gene3D" id="3.30.1380.10">
    <property type="match status" value="1"/>
</dbReference>
<dbReference type="PANTHER" id="PTHR34385:SF1">
    <property type="entry name" value="PEPTIDOGLYCAN L-ALANYL-D-GLUTAMATE ENDOPEPTIDASE CWLK"/>
    <property type="match status" value="1"/>
</dbReference>